<evidence type="ECO:0000313" key="1">
    <source>
        <dbReference type="EMBL" id="KAJ7990212.1"/>
    </source>
</evidence>
<dbReference type="Proteomes" id="UP001157502">
    <property type="component" value="Chromosome 28"/>
</dbReference>
<gene>
    <name evidence="1" type="ORF">DPEC_G00297970</name>
</gene>
<sequence length="592" mass="66697">MRTYTAIGISQTHCLLLPQNDCVPLSTYSTSGTLPELMASAAWPEDDFVCSVCLESFRDPATLPCGHTYCLPCIKAHWDRDEATGKFSCPQCRQVFTPRPSVARSTVLVEAMEKLRGKSVRESLYPSISSAPPFLPVHPEVRTDTGSPGLYPELQTVGPALCPRHQRPLDLYCQGEKESVCEECCRHGHKGHRVVKLEEERMDRQRELALMQAETRRRVQERERELQAFPEHAQIQKSSVQALQKEGVDLFTELVRSVELMGAQVGELLSAHEASSDCRAENHLHMLEQELAQLHSKDQEISRLADLQDHAVFLKRALTLEPLALDGSTEESRRGEETQVSEIQTVMGELRDGLQDLCKSCLAKMFRTVNEGTSINPLSHLEGSWPPTQPAVTQVTTAGLANPEPKTREEMFKFRFDPTFDPNTAYRHLKLASGDRKATLKAENQNHPEHPDRFVYWRQIMCREPLAGSPYYWEIEWTGQKIAIAVASRDLGRKEADDSCRLGYNERSWSLNWSGTAFSVWHAGKETRIVSAKARRLGVYLDQHEGVLAFYRVSDNQAHLIHSLHVDFTGPLYPSFRFGSGVGSSVTLCQLD</sequence>
<name>A0ACC2FFX5_DALPE</name>
<dbReference type="EMBL" id="CM055755">
    <property type="protein sequence ID" value="KAJ7990212.1"/>
    <property type="molecule type" value="Genomic_DNA"/>
</dbReference>
<proteinExistence type="predicted"/>
<accession>A0ACC2FFX5</accession>
<comment type="caution">
    <text evidence="1">The sequence shown here is derived from an EMBL/GenBank/DDBJ whole genome shotgun (WGS) entry which is preliminary data.</text>
</comment>
<organism evidence="1 2">
    <name type="scientific">Dallia pectoralis</name>
    <name type="common">Alaska blackfish</name>
    <dbReference type="NCBI Taxonomy" id="75939"/>
    <lineage>
        <taxon>Eukaryota</taxon>
        <taxon>Metazoa</taxon>
        <taxon>Chordata</taxon>
        <taxon>Craniata</taxon>
        <taxon>Vertebrata</taxon>
        <taxon>Euteleostomi</taxon>
        <taxon>Actinopterygii</taxon>
        <taxon>Neopterygii</taxon>
        <taxon>Teleostei</taxon>
        <taxon>Protacanthopterygii</taxon>
        <taxon>Esociformes</taxon>
        <taxon>Umbridae</taxon>
        <taxon>Dallia</taxon>
    </lineage>
</organism>
<reference evidence="1" key="1">
    <citation type="submission" date="2021-05" db="EMBL/GenBank/DDBJ databases">
        <authorList>
            <person name="Pan Q."/>
            <person name="Jouanno E."/>
            <person name="Zahm M."/>
            <person name="Klopp C."/>
            <person name="Cabau C."/>
            <person name="Louis A."/>
            <person name="Berthelot C."/>
            <person name="Parey E."/>
            <person name="Roest Crollius H."/>
            <person name="Montfort J."/>
            <person name="Robinson-Rechavi M."/>
            <person name="Bouchez O."/>
            <person name="Lampietro C."/>
            <person name="Lopez Roques C."/>
            <person name="Donnadieu C."/>
            <person name="Postlethwait J."/>
            <person name="Bobe J."/>
            <person name="Dillon D."/>
            <person name="Chandos A."/>
            <person name="von Hippel F."/>
            <person name="Guiguen Y."/>
        </authorList>
    </citation>
    <scope>NUCLEOTIDE SEQUENCE</scope>
    <source>
        <strain evidence="1">YG-Jan2019</strain>
    </source>
</reference>
<keyword evidence="2" id="KW-1185">Reference proteome</keyword>
<protein>
    <submittedName>
        <fullName evidence="1">Uncharacterized protein</fullName>
    </submittedName>
</protein>
<evidence type="ECO:0000313" key="2">
    <source>
        <dbReference type="Proteomes" id="UP001157502"/>
    </source>
</evidence>